<organism evidence="1 2">
    <name type="scientific">Blepharisma stoltei</name>
    <dbReference type="NCBI Taxonomy" id="1481888"/>
    <lineage>
        <taxon>Eukaryota</taxon>
        <taxon>Sar</taxon>
        <taxon>Alveolata</taxon>
        <taxon>Ciliophora</taxon>
        <taxon>Postciliodesmatophora</taxon>
        <taxon>Heterotrichea</taxon>
        <taxon>Heterotrichida</taxon>
        <taxon>Blepharismidae</taxon>
        <taxon>Blepharisma</taxon>
    </lineage>
</organism>
<gene>
    <name evidence="1" type="ORF">BSTOLATCC_MIC12803</name>
</gene>
<dbReference type="Proteomes" id="UP001162131">
    <property type="component" value="Unassembled WGS sequence"/>
</dbReference>
<keyword evidence="2" id="KW-1185">Reference proteome</keyword>
<reference evidence="1" key="1">
    <citation type="submission" date="2021-09" db="EMBL/GenBank/DDBJ databases">
        <authorList>
            <consortium name="AG Swart"/>
            <person name="Singh M."/>
            <person name="Singh A."/>
            <person name="Seah K."/>
            <person name="Emmerich C."/>
        </authorList>
    </citation>
    <scope>NUCLEOTIDE SEQUENCE</scope>
    <source>
        <strain evidence="1">ATCC30299</strain>
    </source>
</reference>
<dbReference type="SUPFAM" id="SSF48403">
    <property type="entry name" value="Ankyrin repeat"/>
    <property type="match status" value="1"/>
</dbReference>
<dbReference type="EMBL" id="CAJZBQ010000013">
    <property type="protein sequence ID" value="CAG9315025.1"/>
    <property type="molecule type" value="Genomic_DNA"/>
</dbReference>
<dbReference type="InterPro" id="IPR036770">
    <property type="entry name" value="Ankyrin_rpt-contain_sf"/>
</dbReference>
<evidence type="ECO:0000313" key="2">
    <source>
        <dbReference type="Proteomes" id="UP001162131"/>
    </source>
</evidence>
<proteinExistence type="predicted"/>
<name>A0AAU9ITF5_9CILI</name>
<sequence>MSTQQFLEFCITGDVNSIKQLKSSNDPRNFIYACDPQGHNGLHLAVLNGHWSLAMHLLRDLHISPHKLTEDGESIFHSIARGLKVREATDQDFAEVRELNLKYWQEEKERGLKKIEERKAAHPDLKAPENLVLKNVEKEDENLFGNPNLTVAKYILRKYHVVLKHNNSMGHSPADLAESLQIQDLAEYYRLELTPHMIRRRLIAGLNENLFREIVLCL</sequence>
<evidence type="ECO:0000313" key="1">
    <source>
        <dbReference type="EMBL" id="CAG9315025.1"/>
    </source>
</evidence>
<dbReference type="AlphaFoldDB" id="A0AAU9ITF5"/>
<accession>A0AAU9ITF5</accession>
<dbReference type="Gene3D" id="1.25.40.20">
    <property type="entry name" value="Ankyrin repeat-containing domain"/>
    <property type="match status" value="1"/>
</dbReference>
<protein>
    <submittedName>
        <fullName evidence="1">Uncharacterized protein</fullName>
    </submittedName>
</protein>
<comment type="caution">
    <text evidence="1">The sequence shown here is derived from an EMBL/GenBank/DDBJ whole genome shotgun (WGS) entry which is preliminary data.</text>
</comment>